<accession>A0A151P577</accession>
<dbReference type="PANTHER" id="PTHR47595">
    <property type="entry name" value="HEAT SHOCK 70 KDA PROTEIN 14"/>
    <property type="match status" value="1"/>
</dbReference>
<dbReference type="PANTHER" id="PTHR47595:SF1">
    <property type="entry name" value="MYB_SANT-LIKE DNA-BINDING DOMAIN-CONTAINING PROTEIN"/>
    <property type="match status" value="1"/>
</dbReference>
<protein>
    <recommendedName>
        <fullName evidence="2">Myb/SANT-like DNA-binding domain-containing protein</fullName>
    </recommendedName>
</protein>
<sequence>MEPTSDTCRLAFTSARQPPPNSGPRGAECCAEPEKERPRHKKLSSPGETEAQRGGDLSMLAYQPSSMAGAIRRAANWKREEVRDLIALWGEESVQLALRKNHRNQAVYDAIALRMAARGHNRDGQQCRNKAKDLRRHYKQTRDANRRAGTKRATCPFYKELSRILAGNPGGRPRLLPGPGREPEDTDVSGSEEAPCEVAEDPSEGLVLFKTEEHEAVPLLHEGSSDETNLAEFQLPPLPPLPAAADSQPPPGQPAETPPTSDSDDPGPPPAVIGPSRLPPQTAAQRVTNMRRRRRRTKEEMLGELVASSERRARAAEEWRSRMEYHQDRCADLLRRGILQARRAASLQAQRIAEGTREVVAVARETVELLRENLRMERETQHTLLGLLARQTECMEAAVRPHPPAHSRASQPPS</sequence>
<dbReference type="FunFam" id="1.10.10.60:FF:000032">
    <property type="entry name" value="Zinc finger and SCAN domain-containing 20"/>
    <property type="match status" value="1"/>
</dbReference>
<dbReference type="InterPro" id="IPR044822">
    <property type="entry name" value="Myb_DNA-bind_4"/>
</dbReference>
<dbReference type="Gene3D" id="1.10.10.60">
    <property type="entry name" value="Homeodomain-like"/>
    <property type="match status" value="1"/>
</dbReference>
<proteinExistence type="predicted"/>
<feature type="region of interest" description="Disordered" evidence="1">
    <location>
        <begin position="166"/>
        <end position="202"/>
    </location>
</feature>
<dbReference type="Pfam" id="PF13837">
    <property type="entry name" value="Myb_DNA-bind_4"/>
    <property type="match status" value="1"/>
</dbReference>
<feature type="domain" description="Myb/SANT-like DNA-binding" evidence="2">
    <location>
        <begin position="76"/>
        <end position="163"/>
    </location>
</feature>
<evidence type="ECO:0000313" key="4">
    <source>
        <dbReference type="Proteomes" id="UP000050525"/>
    </source>
</evidence>
<keyword evidence="4" id="KW-1185">Reference proteome</keyword>
<dbReference type="eggNOG" id="KOG1721">
    <property type="taxonomic scope" value="Eukaryota"/>
</dbReference>
<name>A0A151P577_ALLMI</name>
<feature type="region of interest" description="Disordered" evidence="1">
    <location>
        <begin position="121"/>
        <end position="152"/>
    </location>
</feature>
<feature type="region of interest" description="Disordered" evidence="1">
    <location>
        <begin position="231"/>
        <end position="298"/>
    </location>
</feature>
<dbReference type="AlphaFoldDB" id="A0A151P577"/>
<evidence type="ECO:0000313" key="3">
    <source>
        <dbReference type="EMBL" id="KYO44212.1"/>
    </source>
</evidence>
<reference evidence="3 4" key="1">
    <citation type="journal article" date="2012" name="Genome Biol.">
        <title>Sequencing three crocodilian genomes to illuminate the evolution of archosaurs and amniotes.</title>
        <authorList>
            <person name="St John J.A."/>
            <person name="Braun E.L."/>
            <person name="Isberg S.R."/>
            <person name="Miles L.G."/>
            <person name="Chong A.Y."/>
            <person name="Gongora J."/>
            <person name="Dalzell P."/>
            <person name="Moran C."/>
            <person name="Bed'hom B."/>
            <person name="Abzhanov A."/>
            <person name="Burgess S.C."/>
            <person name="Cooksey A.M."/>
            <person name="Castoe T.A."/>
            <person name="Crawford N.G."/>
            <person name="Densmore L.D."/>
            <person name="Drew J.C."/>
            <person name="Edwards S.V."/>
            <person name="Faircloth B.C."/>
            <person name="Fujita M.K."/>
            <person name="Greenwold M.J."/>
            <person name="Hoffmann F.G."/>
            <person name="Howard J.M."/>
            <person name="Iguchi T."/>
            <person name="Janes D.E."/>
            <person name="Khan S.Y."/>
            <person name="Kohno S."/>
            <person name="de Koning A.J."/>
            <person name="Lance S.L."/>
            <person name="McCarthy F.M."/>
            <person name="McCormack J.E."/>
            <person name="Merchant M.E."/>
            <person name="Peterson D.G."/>
            <person name="Pollock D.D."/>
            <person name="Pourmand N."/>
            <person name="Raney B.J."/>
            <person name="Roessler K.A."/>
            <person name="Sanford J.R."/>
            <person name="Sawyer R.H."/>
            <person name="Schmidt C.J."/>
            <person name="Triplett E.W."/>
            <person name="Tuberville T.D."/>
            <person name="Venegas-Anaya M."/>
            <person name="Howard J.T."/>
            <person name="Jarvis E.D."/>
            <person name="Guillette L.J.Jr."/>
            <person name="Glenn T.C."/>
            <person name="Green R.E."/>
            <person name="Ray D.A."/>
        </authorList>
    </citation>
    <scope>NUCLEOTIDE SEQUENCE [LARGE SCALE GENOMIC DNA]</scope>
    <source>
        <strain evidence="3">KSC_2009_1</strain>
    </source>
</reference>
<evidence type="ECO:0000256" key="1">
    <source>
        <dbReference type="SAM" id="MobiDB-lite"/>
    </source>
</evidence>
<feature type="region of interest" description="Disordered" evidence="1">
    <location>
        <begin position="1"/>
        <end position="56"/>
    </location>
</feature>
<dbReference type="Proteomes" id="UP000050525">
    <property type="component" value="Unassembled WGS sequence"/>
</dbReference>
<comment type="caution">
    <text evidence="3">The sequence shown here is derived from an EMBL/GenBank/DDBJ whole genome shotgun (WGS) entry which is preliminary data.</text>
</comment>
<organism evidence="3 4">
    <name type="scientific">Alligator mississippiensis</name>
    <name type="common">American alligator</name>
    <dbReference type="NCBI Taxonomy" id="8496"/>
    <lineage>
        <taxon>Eukaryota</taxon>
        <taxon>Metazoa</taxon>
        <taxon>Chordata</taxon>
        <taxon>Craniata</taxon>
        <taxon>Vertebrata</taxon>
        <taxon>Euteleostomi</taxon>
        <taxon>Archelosauria</taxon>
        <taxon>Archosauria</taxon>
        <taxon>Crocodylia</taxon>
        <taxon>Alligatoridae</taxon>
        <taxon>Alligatorinae</taxon>
        <taxon>Alligator</taxon>
    </lineage>
</organism>
<gene>
    <name evidence="3" type="ORF">Y1Q_0001745</name>
</gene>
<feature type="compositionally biased region" description="Pro residues" evidence="1">
    <location>
        <begin position="236"/>
        <end position="257"/>
    </location>
</feature>
<dbReference type="EMBL" id="AKHW03000840">
    <property type="protein sequence ID" value="KYO44212.1"/>
    <property type="molecule type" value="Genomic_DNA"/>
</dbReference>
<evidence type="ECO:0000259" key="2">
    <source>
        <dbReference type="Pfam" id="PF13837"/>
    </source>
</evidence>